<dbReference type="AlphaFoldDB" id="A0A1G2IWA6"/>
<protein>
    <submittedName>
        <fullName evidence="1">Uncharacterized protein</fullName>
    </submittedName>
</protein>
<organism evidence="1 2">
    <name type="scientific">Candidatus Staskawiczbacteria bacterium RIFOXYB1_FULL_37_44</name>
    <dbReference type="NCBI Taxonomy" id="1802223"/>
    <lineage>
        <taxon>Bacteria</taxon>
        <taxon>Candidatus Staskawicziibacteriota</taxon>
    </lineage>
</organism>
<name>A0A1G2IWA6_9BACT</name>
<dbReference type="Proteomes" id="UP000178650">
    <property type="component" value="Unassembled WGS sequence"/>
</dbReference>
<reference evidence="1 2" key="1">
    <citation type="journal article" date="2016" name="Nat. Commun.">
        <title>Thousands of microbial genomes shed light on interconnected biogeochemical processes in an aquifer system.</title>
        <authorList>
            <person name="Anantharaman K."/>
            <person name="Brown C.T."/>
            <person name="Hug L.A."/>
            <person name="Sharon I."/>
            <person name="Castelle C.J."/>
            <person name="Probst A.J."/>
            <person name="Thomas B.C."/>
            <person name="Singh A."/>
            <person name="Wilkins M.J."/>
            <person name="Karaoz U."/>
            <person name="Brodie E.L."/>
            <person name="Williams K.H."/>
            <person name="Hubbard S.S."/>
            <person name="Banfield J.F."/>
        </authorList>
    </citation>
    <scope>NUCLEOTIDE SEQUENCE [LARGE SCALE GENOMIC DNA]</scope>
</reference>
<gene>
    <name evidence="1" type="ORF">A2358_04060</name>
</gene>
<evidence type="ECO:0000313" key="1">
    <source>
        <dbReference type="EMBL" id="OGZ79129.1"/>
    </source>
</evidence>
<evidence type="ECO:0000313" key="2">
    <source>
        <dbReference type="Proteomes" id="UP000178650"/>
    </source>
</evidence>
<dbReference type="STRING" id="1802223.A2358_04060"/>
<comment type="caution">
    <text evidence="1">The sequence shown here is derived from an EMBL/GenBank/DDBJ whole genome shotgun (WGS) entry which is preliminary data.</text>
</comment>
<accession>A0A1G2IWA6</accession>
<dbReference type="EMBL" id="MHPJ01000009">
    <property type="protein sequence ID" value="OGZ79129.1"/>
    <property type="molecule type" value="Genomic_DNA"/>
</dbReference>
<proteinExistence type="predicted"/>
<sequence>MKSSRRGFFVCPFTIRGVAMCERDGKFVVPKKPSAKIKRRWVGLVTATRGKLYEVNILHTEDPRYVGELVTHCLPEELIEFGSEEAAMNHLSGK</sequence>